<name>A0ABV6T1G5_9RHOB</name>
<proteinExistence type="predicted"/>
<protein>
    <submittedName>
        <fullName evidence="2">Uncharacterized protein</fullName>
    </submittedName>
</protein>
<keyword evidence="1" id="KW-0812">Transmembrane</keyword>
<reference evidence="2 3" key="1">
    <citation type="submission" date="2024-09" db="EMBL/GenBank/DDBJ databases">
        <authorList>
            <person name="Sun Q."/>
            <person name="Mori K."/>
        </authorList>
    </citation>
    <scope>NUCLEOTIDE SEQUENCE [LARGE SCALE GENOMIC DNA]</scope>
    <source>
        <strain evidence="2 3">KCTC 42086</strain>
    </source>
</reference>
<keyword evidence="1" id="KW-1133">Transmembrane helix</keyword>
<evidence type="ECO:0000313" key="3">
    <source>
        <dbReference type="Proteomes" id="UP001589920"/>
    </source>
</evidence>
<evidence type="ECO:0000256" key="1">
    <source>
        <dbReference type="SAM" id="Phobius"/>
    </source>
</evidence>
<feature type="transmembrane region" description="Helical" evidence="1">
    <location>
        <begin position="28"/>
        <end position="49"/>
    </location>
</feature>
<accession>A0ABV6T1G5</accession>
<dbReference type="EMBL" id="JBHMQU010000011">
    <property type="protein sequence ID" value="MFC0811099.1"/>
    <property type="molecule type" value="Genomic_DNA"/>
</dbReference>
<gene>
    <name evidence="2" type="ORF">ACFHYO_03090</name>
</gene>
<dbReference type="RefSeq" id="WP_394318297.1">
    <property type="nucleotide sequence ID" value="NZ_JBHMQU010000011.1"/>
</dbReference>
<organism evidence="2 3">
    <name type="scientific">Paracoccus panacisoli</name>
    <dbReference type="NCBI Taxonomy" id="1510163"/>
    <lineage>
        <taxon>Bacteria</taxon>
        <taxon>Pseudomonadati</taxon>
        <taxon>Pseudomonadota</taxon>
        <taxon>Alphaproteobacteria</taxon>
        <taxon>Rhodobacterales</taxon>
        <taxon>Paracoccaceae</taxon>
        <taxon>Paracoccus</taxon>
    </lineage>
</organism>
<dbReference type="Proteomes" id="UP001589920">
    <property type="component" value="Unassembled WGS sequence"/>
</dbReference>
<comment type="caution">
    <text evidence="2">The sequence shown here is derived from an EMBL/GenBank/DDBJ whole genome shotgun (WGS) entry which is preliminary data.</text>
</comment>
<keyword evidence="3" id="KW-1185">Reference proteome</keyword>
<sequence length="62" mass="6644">MWGFVLGVLSMLSDLVRGRLPREPYGVAVLVILGLAGGLALVMTLGPLVDGWLTRWIARAVP</sequence>
<keyword evidence="1" id="KW-0472">Membrane</keyword>
<evidence type="ECO:0000313" key="2">
    <source>
        <dbReference type="EMBL" id="MFC0811099.1"/>
    </source>
</evidence>